<dbReference type="PANTHER" id="PTHR30026:SF20">
    <property type="entry name" value="OUTER MEMBRANE PROTEIN TOLC"/>
    <property type="match status" value="1"/>
</dbReference>
<dbReference type="GO" id="GO:0015288">
    <property type="term" value="F:porin activity"/>
    <property type="evidence" value="ECO:0007669"/>
    <property type="project" value="TreeGrafter"/>
</dbReference>
<dbReference type="InterPro" id="IPR051906">
    <property type="entry name" value="TolC-like"/>
</dbReference>
<evidence type="ECO:0000256" key="2">
    <source>
        <dbReference type="ARBA" id="ARBA00022452"/>
    </source>
</evidence>
<dbReference type="GO" id="GO:0015562">
    <property type="term" value="F:efflux transmembrane transporter activity"/>
    <property type="evidence" value="ECO:0007669"/>
    <property type="project" value="InterPro"/>
</dbReference>
<evidence type="ECO:0000313" key="6">
    <source>
        <dbReference type="EMBL" id="SPZ92545.1"/>
    </source>
</evidence>
<reference evidence="6 7" key="1">
    <citation type="submission" date="2018-06" db="EMBL/GenBank/DDBJ databases">
        <authorList>
            <consortium name="Pathogen Informatics"/>
            <person name="Doyle S."/>
        </authorList>
    </citation>
    <scope>NUCLEOTIDE SEQUENCE [LARGE SCALE GENOMIC DNA]</scope>
    <source>
        <strain evidence="6 7">NCTC11343</strain>
    </source>
</reference>
<gene>
    <name evidence="6" type="ORF">NCTC11343_04568</name>
</gene>
<dbReference type="Gene3D" id="1.20.1600.10">
    <property type="entry name" value="Outer membrane efflux proteins (OEP)"/>
    <property type="match status" value="1"/>
</dbReference>
<evidence type="ECO:0000313" key="7">
    <source>
        <dbReference type="Proteomes" id="UP000251241"/>
    </source>
</evidence>
<evidence type="ECO:0000256" key="4">
    <source>
        <dbReference type="ARBA" id="ARBA00023136"/>
    </source>
</evidence>
<dbReference type="PANTHER" id="PTHR30026">
    <property type="entry name" value="OUTER MEMBRANE PROTEIN TOLC"/>
    <property type="match status" value="1"/>
</dbReference>
<evidence type="ECO:0000256" key="5">
    <source>
        <dbReference type="ARBA" id="ARBA00023237"/>
    </source>
</evidence>
<dbReference type="EMBL" id="UAUU01000011">
    <property type="protein sequence ID" value="SPZ92545.1"/>
    <property type="molecule type" value="Genomic_DNA"/>
</dbReference>
<dbReference type="GO" id="GO:0009279">
    <property type="term" value="C:cell outer membrane"/>
    <property type="evidence" value="ECO:0007669"/>
    <property type="project" value="UniProtKB-SubCell"/>
</dbReference>
<dbReference type="GeneID" id="97179493"/>
<dbReference type="Proteomes" id="UP000251241">
    <property type="component" value="Unassembled WGS sequence"/>
</dbReference>
<evidence type="ECO:0000256" key="3">
    <source>
        <dbReference type="ARBA" id="ARBA00022692"/>
    </source>
</evidence>
<protein>
    <submittedName>
        <fullName evidence="6">Efflux transporter, outer membrane factor (OMF) lipoprotein, NodT family</fullName>
    </submittedName>
</protein>
<keyword evidence="5" id="KW-0998">Cell outer membrane</keyword>
<sequence length="457" mass="50598">MVKWFYCIGVFFFFGPPKLLAQHSEEKRISLKDAISQGENYHQLQSILYEAEAAAKHINVVQYSKLPNIDANYQVGLATANNTTGLFYPNGILPISGPPSVSNSFTPTVGSAAGVLLNWDILTFGQKDAKIGEASAEYRVKEAVFKESTLEHRTKIINTYLDLILSLEHTKIYSANTQRTKINLKQSAVLSKNGIRPGADSTFFSSELSKATVEVLNSTKQQKVYQLLLAHLISSKDLPLPTDTAFISVLPPITQGGSNFSQNPMLKTAESSLSLNLLKENTINKDYLPKVTLWSTAFGRGSGFQENGTNRDIKGLSLNRINYAIGFQLSLPIMKYGETRKKLQEQQMLTLAAKEKIDQSKDLLSIQQQIASETLSNCILVAAETTKQLNAAQYAFFAIQARYSAGLINLSDLIQVQYSLLKAELDNKKAYLDAWKAYLLLTVIDGDVTIFTNAIQK</sequence>
<organism evidence="6 7">
    <name type="scientific">Sphingobacterium multivorum</name>
    <dbReference type="NCBI Taxonomy" id="28454"/>
    <lineage>
        <taxon>Bacteria</taxon>
        <taxon>Pseudomonadati</taxon>
        <taxon>Bacteroidota</taxon>
        <taxon>Sphingobacteriia</taxon>
        <taxon>Sphingobacteriales</taxon>
        <taxon>Sphingobacteriaceae</taxon>
        <taxon>Sphingobacterium</taxon>
    </lineage>
</organism>
<keyword evidence="3" id="KW-0812">Transmembrane</keyword>
<dbReference type="GO" id="GO:1990281">
    <property type="term" value="C:efflux pump complex"/>
    <property type="evidence" value="ECO:0007669"/>
    <property type="project" value="TreeGrafter"/>
</dbReference>
<keyword evidence="2" id="KW-1134">Transmembrane beta strand</keyword>
<proteinExistence type="predicted"/>
<dbReference type="SUPFAM" id="SSF56954">
    <property type="entry name" value="Outer membrane efflux proteins (OEP)"/>
    <property type="match status" value="1"/>
</dbReference>
<name>A0A2X2JXP7_SPHMU</name>
<keyword evidence="6" id="KW-0449">Lipoprotein</keyword>
<evidence type="ECO:0000256" key="1">
    <source>
        <dbReference type="ARBA" id="ARBA00004442"/>
    </source>
</evidence>
<accession>A0A2X2JXP7</accession>
<keyword evidence="4" id="KW-0472">Membrane</keyword>
<comment type="subcellular location">
    <subcellularLocation>
        <location evidence="1">Cell outer membrane</location>
    </subcellularLocation>
</comment>
<dbReference type="AlphaFoldDB" id="A0A2X2JXP7"/>
<dbReference type="RefSeq" id="WP_112375936.1">
    <property type="nucleotide sequence ID" value="NZ_CP069793.1"/>
</dbReference>